<dbReference type="SUPFAM" id="SSF52980">
    <property type="entry name" value="Restriction endonuclease-like"/>
    <property type="match status" value="1"/>
</dbReference>
<dbReference type="Gene3D" id="3.10.640.10">
    <property type="entry name" value="Restriction endonuclease-like alpha-beta roll domain"/>
    <property type="match status" value="1"/>
</dbReference>
<reference evidence="1 2" key="1">
    <citation type="journal article" date="2014" name="Int. J. Syst. Evol. Microbiol.">
        <title>Solimonas terrae sp. nov., isolated from soil.</title>
        <authorList>
            <person name="Kim S.J."/>
            <person name="Moon J.Y."/>
            <person name="Weon H.Y."/>
            <person name="Ahn J.H."/>
            <person name="Chen W.M."/>
            <person name="Kwon S.W."/>
        </authorList>
    </citation>
    <scope>NUCLEOTIDE SEQUENCE [LARGE SCALE GENOMIC DNA]</scope>
    <source>
        <strain evidence="1 2">KIS83-12</strain>
    </source>
</reference>
<dbReference type="InterPro" id="IPR038590">
    <property type="entry name" value="YaeQ_sf"/>
</dbReference>
<name>A0A6M2BQU0_9GAMM</name>
<dbReference type="EMBL" id="JAAMOW010000003">
    <property type="protein sequence ID" value="NGY04724.1"/>
    <property type="molecule type" value="Genomic_DNA"/>
</dbReference>
<dbReference type="Proteomes" id="UP000472676">
    <property type="component" value="Unassembled WGS sequence"/>
</dbReference>
<dbReference type="SMART" id="SM01322">
    <property type="entry name" value="YaeQ"/>
    <property type="match status" value="1"/>
</dbReference>
<dbReference type="InterPro" id="IPR009822">
    <property type="entry name" value="YaeQ"/>
</dbReference>
<dbReference type="RefSeq" id="WP_166254585.1">
    <property type="nucleotide sequence ID" value="NZ_JAAMOW010000003.1"/>
</dbReference>
<sequence>MALTATLYTLTIQLADMDRGVYADFELRVARQPSETAEYMLTRVLAYCLEYQDGIVLTEGVAAVDEPAVVVRDLTGRITAWIEIGAPDADRLHRGSKLAGRAALYTHRDATTVLAQYAGRKIHRAAEIPVYELGRAFIGSVAPKIERRARLAVSVTERELYLDLDGTQYTTTIIEHRAL</sequence>
<protein>
    <submittedName>
        <fullName evidence="1">YaeQ family protein</fullName>
    </submittedName>
</protein>
<dbReference type="PANTHER" id="PTHR38784">
    <property type="entry name" value="SUCROSE PHOSPHORYLASE"/>
    <property type="match status" value="1"/>
</dbReference>
<dbReference type="AlphaFoldDB" id="A0A6M2BQU0"/>
<accession>A0A6M2BQU0</accession>
<comment type="caution">
    <text evidence="1">The sequence shown here is derived from an EMBL/GenBank/DDBJ whole genome shotgun (WGS) entry which is preliminary data.</text>
</comment>
<organism evidence="1 2">
    <name type="scientific">Solimonas terrae</name>
    <dbReference type="NCBI Taxonomy" id="1396819"/>
    <lineage>
        <taxon>Bacteria</taxon>
        <taxon>Pseudomonadati</taxon>
        <taxon>Pseudomonadota</taxon>
        <taxon>Gammaproteobacteria</taxon>
        <taxon>Nevskiales</taxon>
        <taxon>Nevskiaceae</taxon>
        <taxon>Solimonas</taxon>
    </lineage>
</organism>
<gene>
    <name evidence="1" type="ORF">G7Y85_08105</name>
</gene>
<proteinExistence type="predicted"/>
<evidence type="ECO:0000313" key="1">
    <source>
        <dbReference type="EMBL" id="NGY04724.1"/>
    </source>
</evidence>
<dbReference type="PIRSF" id="PIRSF011484">
    <property type="entry name" value="YaeQ"/>
    <property type="match status" value="1"/>
</dbReference>
<dbReference type="Pfam" id="PF07152">
    <property type="entry name" value="YaeQ"/>
    <property type="match status" value="1"/>
</dbReference>
<dbReference type="PANTHER" id="PTHR38784:SF1">
    <property type="entry name" value="SUCROSE PHOSPHORYLASE"/>
    <property type="match status" value="1"/>
</dbReference>
<keyword evidence="2" id="KW-1185">Reference proteome</keyword>
<evidence type="ECO:0000313" key="2">
    <source>
        <dbReference type="Proteomes" id="UP000472676"/>
    </source>
</evidence>
<dbReference type="InterPro" id="IPR011335">
    <property type="entry name" value="Restrct_endonuc-II-like"/>
</dbReference>